<evidence type="ECO:0000313" key="3">
    <source>
        <dbReference type="Proteomes" id="UP001469553"/>
    </source>
</evidence>
<accession>A0ABV0XP66</accession>
<name>A0ABV0XP66_9TELE</name>
<feature type="region of interest" description="Disordered" evidence="1">
    <location>
        <begin position="1"/>
        <end position="22"/>
    </location>
</feature>
<organism evidence="2 3">
    <name type="scientific">Ameca splendens</name>
    <dbReference type="NCBI Taxonomy" id="208324"/>
    <lineage>
        <taxon>Eukaryota</taxon>
        <taxon>Metazoa</taxon>
        <taxon>Chordata</taxon>
        <taxon>Craniata</taxon>
        <taxon>Vertebrata</taxon>
        <taxon>Euteleostomi</taxon>
        <taxon>Actinopterygii</taxon>
        <taxon>Neopterygii</taxon>
        <taxon>Teleostei</taxon>
        <taxon>Neoteleostei</taxon>
        <taxon>Acanthomorphata</taxon>
        <taxon>Ovalentaria</taxon>
        <taxon>Atherinomorphae</taxon>
        <taxon>Cyprinodontiformes</taxon>
        <taxon>Goodeidae</taxon>
        <taxon>Ameca</taxon>
    </lineage>
</organism>
<dbReference type="Proteomes" id="UP001469553">
    <property type="component" value="Unassembled WGS sequence"/>
</dbReference>
<reference evidence="2 3" key="1">
    <citation type="submission" date="2021-06" db="EMBL/GenBank/DDBJ databases">
        <authorList>
            <person name="Palmer J.M."/>
        </authorList>
    </citation>
    <scope>NUCLEOTIDE SEQUENCE [LARGE SCALE GENOMIC DNA]</scope>
    <source>
        <strain evidence="2 3">AS_MEX2019</strain>
        <tissue evidence="2">Muscle</tissue>
    </source>
</reference>
<proteinExistence type="predicted"/>
<keyword evidence="3" id="KW-1185">Reference proteome</keyword>
<sequence>MKRDWTPPVSGSAGRDPTAVSDPDLCNISQVWSAEANPPPLGSAGEPRPPAVRTEEPGQSNSDWRRQESRDEGNCFRCRCCRSWRILFLASDKACCPSASSCSSCSVSENLPL</sequence>
<dbReference type="EMBL" id="JAHRIP010009923">
    <property type="protein sequence ID" value="MEQ2283256.1"/>
    <property type="molecule type" value="Genomic_DNA"/>
</dbReference>
<feature type="compositionally biased region" description="Basic and acidic residues" evidence="1">
    <location>
        <begin position="63"/>
        <end position="73"/>
    </location>
</feature>
<evidence type="ECO:0000313" key="2">
    <source>
        <dbReference type="EMBL" id="MEQ2283256.1"/>
    </source>
</evidence>
<gene>
    <name evidence="2" type="ORF">AMECASPLE_009333</name>
</gene>
<feature type="region of interest" description="Disordered" evidence="1">
    <location>
        <begin position="34"/>
        <end position="73"/>
    </location>
</feature>
<evidence type="ECO:0000256" key="1">
    <source>
        <dbReference type="SAM" id="MobiDB-lite"/>
    </source>
</evidence>
<comment type="caution">
    <text evidence="2">The sequence shown here is derived from an EMBL/GenBank/DDBJ whole genome shotgun (WGS) entry which is preliminary data.</text>
</comment>
<protein>
    <submittedName>
        <fullName evidence="2">Uncharacterized protein</fullName>
    </submittedName>
</protein>